<dbReference type="EMBL" id="AP022557">
    <property type="protein sequence ID" value="BBW98583.1"/>
    <property type="molecule type" value="Genomic_DNA"/>
</dbReference>
<keyword evidence="2" id="KW-1185">Reference proteome</keyword>
<protein>
    <submittedName>
        <fullName evidence="1">Uncharacterized protein</fullName>
    </submittedName>
</protein>
<evidence type="ECO:0000313" key="1">
    <source>
        <dbReference type="EMBL" id="BBW98583.1"/>
    </source>
</evidence>
<name>A0A679FR50_9BACL</name>
<sequence length="60" mass="6809">MVTGFLRRAHGRRFALCPGDENDRLVTGFPQKIQRAAFSLHLGLNITRQCGIFTEKIHGR</sequence>
<reference evidence="2" key="1">
    <citation type="journal article" date="2020" name="Microbiol. Resour. Announc.">
        <title>Complete Genome Sequence of Geobacillus sp. Strain E55-1, Isolated from Mine Geyser in Japan.</title>
        <authorList>
            <person name="Miyazaki K."/>
            <person name="Hase E."/>
            <person name="Tokito N."/>
        </authorList>
    </citation>
    <scope>NUCLEOTIDE SEQUENCE [LARGE SCALE GENOMIC DNA]</scope>
    <source>
        <strain evidence="2">E55-1</strain>
    </source>
</reference>
<dbReference type="AlphaFoldDB" id="A0A679FR50"/>
<dbReference type="Proteomes" id="UP000501421">
    <property type="component" value="Chromosome"/>
</dbReference>
<gene>
    <name evidence="1" type="ORF">GsuE55_34160</name>
</gene>
<organism evidence="1 2">
    <name type="scientific">Geobacillus subterraneus</name>
    <dbReference type="NCBI Taxonomy" id="129338"/>
    <lineage>
        <taxon>Bacteria</taxon>
        <taxon>Bacillati</taxon>
        <taxon>Bacillota</taxon>
        <taxon>Bacilli</taxon>
        <taxon>Bacillales</taxon>
        <taxon>Anoxybacillaceae</taxon>
        <taxon>Geobacillus</taxon>
    </lineage>
</organism>
<proteinExistence type="predicted"/>
<evidence type="ECO:0000313" key="2">
    <source>
        <dbReference type="Proteomes" id="UP000501421"/>
    </source>
</evidence>
<accession>A0A679FR50</accession>